<dbReference type="AlphaFoldDB" id="A0AAE0N556"/>
<dbReference type="Gene3D" id="1.25.40.20">
    <property type="entry name" value="Ankyrin repeat-containing domain"/>
    <property type="match status" value="1"/>
</dbReference>
<proteinExistence type="predicted"/>
<dbReference type="PANTHER" id="PTHR46224">
    <property type="entry name" value="ANKYRIN REPEAT FAMILY PROTEIN"/>
    <property type="match status" value="1"/>
</dbReference>
<dbReference type="InterPro" id="IPR002110">
    <property type="entry name" value="Ankyrin_rpt"/>
</dbReference>
<dbReference type="EMBL" id="JAULSW010000009">
    <property type="protein sequence ID" value="KAK3370665.1"/>
    <property type="molecule type" value="Genomic_DNA"/>
</dbReference>
<dbReference type="Proteomes" id="UP001285441">
    <property type="component" value="Unassembled WGS sequence"/>
</dbReference>
<dbReference type="SMART" id="SM00248">
    <property type="entry name" value="ANK"/>
    <property type="match status" value="2"/>
</dbReference>
<evidence type="ECO:0000256" key="1">
    <source>
        <dbReference type="PROSITE-ProRule" id="PRU00023"/>
    </source>
</evidence>
<feature type="domain" description="F-box" evidence="2">
    <location>
        <begin position="1"/>
        <end position="46"/>
    </location>
</feature>
<reference evidence="3" key="2">
    <citation type="submission" date="2023-06" db="EMBL/GenBank/DDBJ databases">
        <authorList>
            <consortium name="Lawrence Berkeley National Laboratory"/>
            <person name="Haridas S."/>
            <person name="Hensen N."/>
            <person name="Bonometti L."/>
            <person name="Westerberg I."/>
            <person name="Brannstrom I.O."/>
            <person name="Guillou S."/>
            <person name="Cros-Aarteil S."/>
            <person name="Calhoun S."/>
            <person name="Kuo A."/>
            <person name="Mondo S."/>
            <person name="Pangilinan J."/>
            <person name="Riley R."/>
            <person name="LaButti K."/>
            <person name="Andreopoulos B."/>
            <person name="Lipzen A."/>
            <person name="Chen C."/>
            <person name="Yanf M."/>
            <person name="Daum C."/>
            <person name="Ng V."/>
            <person name="Clum A."/>
            <person name="Steindorff A."/>
            <person name="Ohm R."/>
            <person name="Martin F."/>
            <person name="Silar P."/>
            <person name="Natvig D."/>
            <person name="Lalanne C."/>
            <person name="Gautier V."/>
            <person name="Ament-velasquez S.L."/>
            <person name="Kruys A."/>
            <person name="Hutchinson M.I."/>
            <person name="Powell A.J."/>
            <person name="Barry K."/>
            <person name="Miller A.N."/>
            <person name="Grigoriev I.V."/>
            <person name="Debuchy R."/>
            <person name="Gladieux P."/>
            <person name="Thoren M.H."/>
            <person name="Johannesson H."/>
        </authorList>
    </citation>
    <scope>NUCLEOTIDE SEQUENCE</scope>
    <source>
        <strain evidence="3">CBS 232.78</strain>
    </source>
</reference>
<evidence type="ECO:0000259" key="2">
    <source>
        <dbReference type="PROSITE" id="PS50181"/>
    </source>
</evidence>
<comment type="caution">
    <text evidence="3">The sequence shown here is derived from an EMBL/GenBank/DDBJ whole genome shotgun (WGS) entry which is preliminary data.</text>
</comment>
<evidence type="ECO:0000313" key="3">
    <source>
        <dbReference type="EMBL" id="KAK3370665.1"/>
    </source>
</evidence>
<accession>A0AAE0N556</accession>
<dbReference type="Pfam" id="PF00023">
    <property type="entry name" value="Ank"/>
    <property type="match status" value="1"/>
</dbReference>
<dbReference type="InterPro" id="IPR001810">
    <property type="entry name" value="F-box_dom"/>
</dbReference>
<dbReference type="InterPro" id="IPR051616">
    <property type="entry name" value="Cul2-RING_E3_ligase_SR"/>
</dbReference>
<reference evidence="3" key="1">
    <citation type="journal article" date="2023" name="Mol. Phylogenet. Evol.">
        <title>Genome-scale phylogeny and comparative genomics of the fungal order Sordariales.</title>
        <authorList>
            <person name="Hensen N."/>
            <person name="Bonometti L."/>
            <person name="Westerberg I."/>
            <person name="Brannstrom I.O."/>
            <person name="Guillou S."/>
            <person name="Cros-Aarteil S."/>
            <person name="Calhoun S."/>
            <person name="Haridas S."/>
            <person name="Kuo A."/>
            <person name="Mondo S."/>
            <person name="Pangilinan J."/>
            <person name="Riley R."/>
            <person name="LaButti K."/>
            <person name="Andreopoulos B."/>
            <person name="Lipzen A."/>
            <person name="Chen C."/>
            <person name="Yan M."/>
            <person name="Daum C."/>
            <person name="Ng V."/>
            <person name="Clum A."/>
            <person name="Steindorff A."/>
            <person name="Ohm R.A."/>
            <person name="Martin F."/>
            <person name="Silar P."/>
            <person name="Natvig D.O."/>
            <person name="Lalanne C."/>
            <person name="Gautier V."/>
            <person name="Ament-Velasquez S.L."/>
            <person name="Kruys A."/>
            <person name="Hutchinson M.I."/>
            <person name="Powell A.J."/>
            <person name="Barry K."/>
            <person name="Miller A.N."/>
            <person name="Grigoriev I.V."/>
            <person name="Debuchy R."/>
            <person name="Gladieux P."/>
            <person name="Hiltunen Thoren M."/>
            <person name="Johannesson H."/>
        </authorList>
    </citation>
    <scope>NUCLEOTIDE SEQUENCE</scope>
    <source>
        <strain evidence="3">CBS 232.78</strain>
    </source>
</reference>
<dbReference type="PROSITE" id="PS50181">
    <property type="entry name" value="FBOX"/>
    <property type="match status" value="1"/>
</dbReference>
<protein>
    <recommendedName>
        <fullName evidence="2">F-box domain-containing protein</fullName>
    </recommendedName>
</protein>
<evidence type="ECO:0000313" key="4">
    <source>
        <dbReference type="Proteomes" id="UP001285441"/>
    </source>
</evidence>
<dbReference type="SUPFAM" id="SSF48403">
    <property type="entry name" value="Ankyrin repeat"/>
    <property type="match status" value="1"/>
</dbReference>
<organism evidence="3 4">
    <name type="scientific">Podospora didyma</name>
    <dbReference type="NCBI Taxonomy" id="330526"/>
    <lineage>
        <taxon>Eukaryota</taxon>
        <taxon>Fungi</taxon>
        <taxon>Dikarya</taxon>
        <taxon>Ascomycota</taxon>
        <taxon>Pezizomycotina</taxon>
        <taxon>Sordariomycetes</taxon>
        <taxon>Sordariomycetidae</taxon>
        <taxon>Sordariales</taxon>
        <taxon>Podosporaceae</taxon>
        <taxon>Podospora</taxon>
    </lineage>
</organism>
<keyword evidence="1" id="KW-0040">ANK repeat</keyword>
<keyword evidence="4" id="KW-1185">Reference proteome</keyword>
<name>A0AAE0N556_9PEZI</name>
<dbReference type="InterPro" id="IPR036770">
    <property type="entry name" value="Ankyrin_rpt-contain_sf"/>
</dbReference>
<sequence length="307" mass="34821">MASFKDLPTDPLLEISKHLDRTDLAKVRALKRDYYHIFMRLLFERRAKEAPWLFHRGCYYGQKSLVNGLLHARPDLVHLGIATETPLPLQQTNPRHHSHNHKTHMAQLYVWGSVDDLDETFAPQQFCLCDDLSRRLKIVDMRKADRHKGPSLEEFYRQHLDEQESVPTSERCPCHLSFPLHMAASGGNIKIVKILVQAGARLDAPSRLLCRSEFQRLGTETARYYDTPNKNLLTSPLYAGICSERPKVVKYLLKVGASHDVGLAPGVLSSLHTAIGAPISNNLSMVRLILGDYKANKTPDISESNYF</sequence>
<feature type="repeat" description="ANK" evidence="1">
    <location>
        <begin position="175"/>
        <end position="207"/>
    </location>
</feature>
<dbReference type="PANTHER" id="PTHR46224:SF64">
    <property type="entry name" value="IQ MOTIF AND ANKYRIN REPEAT DOMAIN-CONTAINING PROTEIN 1"/>
    <property type="match status" value="1"/>
</dbReference>
<gene>
    <name evidence="3" type="ORF">B0H63DRAFT_528381</name>
</gene>
<dbReference type="PROSITE" id="PS50088">
    <property type="entry name" value="ANK_REPEAT"/>
    <property type="match status" value="1"/>
</dbReference>
<dbReference type="PROSITE" id="PS50297">
    <property type="entry name" value="ANK_REP_REGION"/>
    <property type="match status" value="1"/>
</dbReference>